<dbReference type="GO" id="GO:0032259">
    <property type="term" value="P:methylation"/>
    <property type="evidence" value="ECO:0007669"/>
    <property type="project" value="UniProtKB-KW"/>
</dbReference>
<dbReference type="PROSITE" id="PS00092">
    <property type="entry name" value="N6_MTASE"/>
    <property type="match status" value="1"/>
</dbReference>
<comment type="catalytic activity">
    <reaction evidence="5">
        <text>L-glutaminyl-[peptide chain release factor] + S-adenosyl-L-methionine = N(5)-methyl-L-glutaminyl-[peptide chain release factor] + S-adenosyl-L-homocysteine + H(+)</text>
        <dbReference type="Rhea" id="RHEA:42896"/>
        <dbReference type="Rhea" id="RHEA-COMP:10271"/>
        <dbReference type="Rhea" id="RHEA-COMP:10272"/>
        <dbReference type="ChEBI" id="CHEBI:15378"/>
        <dbReference type="ChEBI" id="CHEBI:30011"/>
        <dbReference type="ChEBI" id="CHEBI:57856"/>
        <dbReference type="ChEBI" id="CHEBI:59789"/>
        <dbReference type="ChEBI" id="CHEBI:61891"/>
        <dbReference type="EC" id="2.1.1.297"/>
    </reaction>
</comment>
<dbReference type="FunFam" id="3.40.50.150:FF:000053">
    <property type="entry name" value="Release factor glutamine methyltransferase"/>
    <property type="match status" value="1"/>
</dbReference>
<reference evidence="8" key="1">
    <citation type="submission" date="2018-06" db="EMBL/GenBank/DDBJ databases">
        <authorList>
            <person name="Zhirakovskaya E."/>
        </authorList>
    </citation>
    <scope>NUCLEOTIDE SEQUENCE</scope>
</reference>
<dbReference type="InterPro" id="IPR050320">
    <property type="entry name" value="N5-glutamine_MTase"/>
</dbReference>
<evidence type="ECO:0000256" key="4">
    <source>
        <dbReference type="ARBA" id="ARBA00022691"/>
    </source>
</evidence>
<gene>
    <name evidence="8" type="ORF">MNBD_GAMMA25-6</name>
</gene>
<dbReference type="GO" id="GO:0003676">
    <property type="term" value="F:nucleic acid binding"/>
    <property type="evidence" value="ECO:0007669"/>
    <property type="project" value="InterPro"/>
</dbReference>
<dbReference type="EMBL" id="UOFY01000057">
    <property type="protein sequence ID" value="VAX10911.1"/>
    <property type="molecule type" value="Genomic_DNA"/>
</dbReference>
<dbReference type="Pfam" id="PF17827">
    <property type="entry name" value="PrmC_N"/>
    <property type="match status" value="1"/>
</dbReference>
<evidence type="ECO:0000256" key="2">
    <source>
        <dbReference type="ARBA" id="ARBA00022603"/>
    </source>
</evidence>
<dbReference type="InterPro" id="IPR004556">
    <property type="entry name" value="HemK-like"/>
</dbReference>
<protein>
    <recommendedName>
        <fullName evidence="1">peptide chain release factor N(5)-glutamine methyltransferase</fullName>
        <ecNumber evidence="1">2.1.1.297</ecNumber>
    </recommendedName>
</protein>
<dbReference type="NCBIfam" id="TIGR03534">
    <property type="entry name" value="RF_mod_PrmC"/>
    <property type="match status" value="1"/>
</dbReference>
<evidence type="ECO:0000256" key="3">
    <source>
        <dbReference type="ARBA" id="ARBA00022679"/>
    </source>
</evidence>
<keyword evidence="2 8" id="KW-0489">Methyltransferase</keyword>
<dbReference type="PANTHER" id="PTHR18895">
    <property type="entry name" value="HEMK METHYLTRANSFERASE"/>
    <property type="match status" value="1"/>
</dbReference>
<dbReference type="InterPro" id="IPR040758">
    <property type="entry name" value="PrmC_N"/>
</dbReference>
<dbReference type="GO" id="GO:0102559">
    <property type="term" value="F:peptide chain release factor N(5)-glutamine methyltransferase activity"/>
    <property type="evidence" value="ECO:0007669"/>
    <property type="project" value="UniProtKB-EC"/>
</dbReference>
<dbReference type="PANTHER" id="PTHR18895:SF74">
    <property type="entry name" value="MTRF1L RELEASE FACTOR GLUTAMINE METHYLTRANSFERASE"/>
    <property type="match status" value="1"/>
</dbReference>
<dbReference type="InterPro" id="IPR007848">
    <property type="entry name" value="Small_mtfrase_dom"/>
</dbReference>
<dbReference type="SUPFAM" id="SSF53335">
    <property type="entry name" value="S-adenosyl-L-methionine-dependent methyltransferases"/>
    <property type="match status" value="1"/>
</dbReference>
<dbReference type="Gene3D" id="1.10.8.10">
    <property type="entry name" value="DNA helicase RuvA subunit, C-terminal domain"/>
    <property type="match status" value="1"/>
</dbReference>
<keyword evidence="4" id="KW-0949">S-adenosyl-L-methionine</keyword>
<dbReference type="EC" id="2.1.1.297" evidence="1"/>
<proteinExistence type="inferred from homology"/>
<dbReference type="Gene3D" id="3.40.50.150">
    <property type="entry name" value="Vaccinia Virus protein VP39"/>
    <property type="match status" value="1"/>
</dbReference>
<dbReference type="InterPro" id="IPR029063">
    <property type="entry name" value="SAM-dependent_MTases_sf"/>
</dbReference>
<evidence type="ECO:0000256" key="5">
    <source>
        <dbReference type="ARBA" id="ARBA00048391"/>
    </source>
</evidence>
<dbReference type="AlphaFoldDB" id="A0A3B1B9G5"/>
<dbReference type="HAMAP" id="MF_02126">
    <property type="entry name" value="RF_methyltr_PrmC"/>
    <property type="match status" value="1"/>
</dbReference>
<feature type="domain" description="Release factor glutamine methyltransferase N-terminal" evidence="7">
    <location>
        <begin position="58"/>
        <end position="128"/>
    </location>
</feature>
<feature type="domain" description="Methyltransferase small" evidence="6">
    <location>
        <begin position="157"/>
        <end position="248"/>
    </location>
</feature>
<dbReference type="InterPro" id="IPR019874">
    <property type="entry name" value="RF_methyltr_PrmC"/>
</dbReference>
<organism evidence="8">
    <name type="scientific">hydrothermal vent metagenome</name>
    <dbReference type="NCBI Taxonomy" id="652676"/>
    <lineage>
        <taxon>unclassified sequences</taxon>
        <taxon>metagenomes</taxon>
        <taxon>ecological metagenomes</taxon>
    </lineage>
</organism>
<dbReference type="Pfam" id="PF05175">
    <property type="entry name" value="MTS"/>
    <property type="match status" value="1"/>
</dbReference>
<dbReference type="NCBIfam" id="TIGR00536">
    <property type="entry name" value="hemK_fam"/>
    <property type="match status" value="1"/>
</dbReference>
<keyword evidence="3 8" id="KW-0808">Transferase</keyword>
<evidence type="ECO:0000313" key="8">
    <source>
        <dbReference type="EMBL" id="VAX10911.1"/>
    </source>
</evidence>
<name>A0A3B1B9G5_9ZZZZ</name>
<evidence type="ECO:0000259" key="7">
    <source>
        <dbReference type="Pfam" id="PF17827"/>
    </source>
</evidence>
<evidence type="ECO:0000259" key="6">
    <source>
        <dbReference type="Pfam" id="PF05175"/>
    </source>
</evidence>
<sequence>MNRVLNLLVLRRAQDERLFQKYTGIWNSYLDSAFTLSLKHRSCLSLVLLLSMSRTIDDAIHHAIAILAQSQDDNIKLDAELLLASVLDKDRTWLRTWPDKTISPAHWQAFEIYVQRRKAGEPVAYLLGQRDFWSLSLRVTPDTLIPRPETELLVELALAKIPENAPWRILDLGTGSGAIALAIARERPGCELIASDQSLSALQIARQNAQHNALNNIHFLAANWLTAFSPDFHADMILSNPPYIVDDDPHLSAGDVQFEPISALAAGPEGLDDLQHILIHAKIHLKPGGWLLMEHGYHQQTAMAELLKHHHYQSILCHKDYAGQPRVSLAQRADN</sequence>
<dbReference type="CDD" id="cd02440">
    <property type="entry name" value="AdoMet_MTases"/>
    <property type="match status" value="1"/>
</dbReference>
<evidence type="ECO:0000256" key="1">
    <source>
        <dbReference type="ARBA" id="ARBA00012771"/>
    </source>
</evidence>
<dbReference type="InterPro" id="IPR002052">
    <property type="entry name" value="DNA_methylase_N6_adenine_CS"/>
</dbReference>
<accession>A0A3B1B9G5</accession>